<evidence type="ECO:0000256" key="1">
    <source>
        <dbReference type="SAM" id="Coils"/>
    </source>
</evidence>
<name>A0AAV5DD08_ELECO</name>
<feature type="coiled-coil region" evidence="1">
    <location>
        <begin position="59"/>
        <end position="86"/>
    </location>
</feature>
<keyword evidence="3" id="KW-1185">Reference proteome</keyword>
<accession>A0AAV5DD08</accession>
<gene>
    <name evidence="2" type="primary">ga26592</name>
    <name evidence="2" type="ORF">PR202_ga26592</name>
</gene>
<comment type="caution">
    <text evidence="2">The sequence shown here is derived from an EMBL/GenBank/DDBJ whole genome shotgun (WGS) entry which is preliminary data.</text>
</comment>
<evidence type="ECO:0000313" key="3">
    <source>
        <dbReference type="Proteomes" id="UP001054889"/>
    </source>
</evidence>
<dbReference type="Proteomes" id="UP001054889">
    <property type="component" value="Unassembled WGS sequence"/>
</dbReference>
<dbReference type="EMBL" id="BQKI01000015">
    <property type="protein sequence ID" value="GJN08649.1"/>
    <property type="molecule type" value="Genomic_DNA"/>
</dbReference>
<evidence type="ECO:0000313" key="2">
    <source>
        <dbReference type="EMBL" id="GJN08649.1"/>
    </source>
</evidence>
<organism evidence="2 3">
    <name type="scientific">Eleusine coracana subsp. coracana</name>
    <dbReference type="NCBI Taxonomy" id="191504"/>
    <lineage>
        <taxon>Eukaryota</taxon>
        <taxon>Viridiplantae</taxon>
        <taxon>Streptophyta</taxon>
        <taxon>Embryophyta</taxon>
        <taxon>Tracheophyta</taxon>
        <taxon>Spermatophyta</taxon>
        <taxon>Magnoliopsida</taxon>
        <taxon>Liliopsida</taxon>
        <taxon>Poales</taxon>
        <taxon>Poaceae</taxon>
        <taxon>PACMAD clade</taxon>
        <taxon>Chloridoideae</taxon>
        <taxon>Cynodonteae</taxon>
        <taxon>Eleusininae</taxon>
        <taxon>Eleusine</taxon>
    </lineage>
</organism>
<protein>
    <submittedName>
        <fullName evidence="2">Uncharacterized protein</fullName>
    </submittedName>
</protein>
<proteinExistence type="predicted"/>
<keyword evidence="1" id="KW-0175">Coiled coil</keyword>
<dbReference type="AlphaFoldDB" id="A0AAV5DD08"/>
<reference evidence="2" key="1">
    <citation type="journal article" date="2018" name="DNA Res.">
        <title>Multiple hybrid de novo genome assembly of finger millet, an orphan allotetraploid crop.</title>
        <authorList>
            <person name="Hatakeyama M."/>
            <person name="Aluri S."/>
            <person name="Balachadran M.T."/>
            <person name="Sivarajan S.R."/>
            <person name="Patrignani A."/>
            <person name="Gruter S."/>
            <person name="Poveda L."/>
            <person name="Shimizu-Inatsugi R."/>
            <person name="Baeten J."/>
            <person name="Francoijs K.J."/>
            <person name="Nataraja K.N."/>
            <person name="Reddy Y.A.N."/>
            <person name="Phadnis S."/>
            <person name="Ravikumar R.L."/>
            <person name="Schlapbach R."/>
            <person name="Sreeman S.M."/>
            <person name="Shimizu K.K."/>
        </authorList>
    </citation>
    <scope>NUCLEOTIDE SEQUENCE</scope>
</reference>
<sequence length="155" mass="18156">MYKTLERYRTCNFNSQEVKAPLDSEINYQEYLKLKTRVEFLQTTQRYYSKMNQMLLDQLFDLKSKEQELQDLNKDLRKKLQETSGENALHISWEEGGHSGASGNANEPYQGFVQHPENDSSLQIGYQQQAYMDQLNNEDMAATHHPNDRGRSGWI</sequence>
<reference evidence="2" key="2">
    <citation type="submission" date="2021-12" db="EMBL/GenBank/DDBJ databases">
        <title>Resequencing data analysis of finger millet.</title>
        <authorList>
            <person name="Hatakeyama M."/>
            <person name="Aluri S."/>
            <person name="Balachadran M.T."/>
            <person name="Sivarajan S.R."/>
            <person name="Poveda L."/>
            <person name="Shimizu-Inatsugi R."/>
            <person name="Schlapbach R."/>
            <person name="Sreeman S.M."/>
            <person name="Shimizu K.K."/>
        </authorList>
    </citation>
    <scope>NUCLEOTIDE SEQUENCE</scope>
</reference>